<gene>
    <name evidence="1" type="ORF">G3256_17805</name>
</gene>
<dbReference type="EMBL" id="CP048788">
    <property type="protein sequence ID" value="QJF52895.1"/>
    <property type="molecule type" value="Genomic_DNA"/>
</dbReference>
<reference evidence="1 2" key="1">
    <citation type="submission" date="2020-02" db="EMBL/GenBank/DDBJ databases">
        <title>Genome sequence of Roseobacter ponti.</title>
        <authorList>
            <person name="Hollensteiner J."/>
            <person name="Schneider D."/>
            <person name="Poehlein A."/>
            <person name="Daniel R."/>
        </authorList>
    </citation>
    <scope>NUCLEOTIDE SEQUENCE [LARGE SCALE GENOMIC DNA]</scope>
    <source>
        <strain evidence="1 2">DSM 106830</strain>
    </source>
</reference>
<dbReference type="Proteomes" id="UP000503308">
    <property type="component" value="Chromosome"/>
</dbReference>
<evidence type="ECO:0000313" key="1">
    <source>
        <dbReference type="EMBL" id="QJF52895.1"/>
    </source>
</evidence>
<dbReference type="AlphaFoldDB" id="A0A858SW20"/>
<dbReference type="KEGG" id="rpon:G3256_17805"/>
<sequence>MFEVLKEIITSEDDKKSKMSLLADEQVAEALDLLDDIFSPEKKPAPGMSAEELYEHNHEGVRVRVREIWGEEELRAVDDFAKKPLGEPVNTGRLAQIFEHCKTGALAACIVGGFVLSHELQSEGDGREFYIGTSEPSDDANNSIPLRGTGLLPFGPEFLENEDLMHKKEGIEEDIVGPADPLYRNPVAQVVSAGWNLEAFDRQYDIFAQEDYGLYAQLAVHEYGERPAARRESVVSGAVMEEMAAPQNVLHLSHVAQGFVERVIVGNVSREAFAVPILESGDNFWTRASEVGINDQMIERIATALEELVPSFDPNNQQINDVVLGVTDTSFDNEAVFTGLVYVQAEAGLKKEALSCAQAPDQLRDWLLKRGQGFVTHCSDLTELASFSN</sequence>
<accession>A0A858SW20</accession>
<name>A0A858SW20_9RHOB</name>
<protein>
    <submittedName>
        <fullName evidence="1">Uncharacterized protein</fullName>
    </submittedName>
</protein>
<dbReference type="RefSeq" id="WP_169642112.1">
    <property type="nucleotide sequence ID" value="NZ_CP048788.1"/>
</dbReference>
<keyword evidence="2" id="KW-1185">Reference proteome</keyword>
<evidence type="ECO:0000313" key="2">
    <source>
        <dbReference type="Proteomes" id="UP000503308"/>
    </source>
</evidence>
<organism evidence="1 2">
    <name type="scientific">Roseobacter ponti</name>
    <dbReference type="NCBI Taxonomy" id="1891787"/>
    <lineage>
        <taxon>Bacteria</taxon>
        <taxon>Pseudomonadati</taxon>
        <taxon>Pseudomonadota</taxon>
        <taxon>Alphaproteobacteria</taxon>
        <taxon>Rhodobacterales</taxon>
        <taxon>Roseobacteraceae</taxon>
        <taxon>Roseobacter</taxon>
    </lineage>
</organism>
<proteinExistence type="predicted"/>